<dbReference type="GeneID" id="28764375"/>
<gene>
    <name evidence="3" type="ORF">CC84DRAFT_1186919</name>
</gene>
<reference evidence="3 4" key="1">
    <citation type="submission" date="2016-05" db="EMBL/GenBank/DDBJ databases">
        <title>Comparative analysis of secretome profiles of manganese(II)-oxidizing ascomycete fungi.</title>
        <authorList>
            <consortium name="DOE Joint Genome Institute"/>
            <person name="Zeiner C.A."/>
            <person name="Purvine S.O."/>
            <person name="Zink E.M."/>
            <person name="Wu S."/>
            <person name="Pasa-Tolic L."/>
            <person name="Chaput D.L."/>
            <person name="Haridas S."/>
            <person name="Grigoriev I.V."/>
            <person name="Santelli C.M."/>
            <person name="Hansel C.M."/>
        </authorList>
    </citation>
    <scope>NUCLEOTIDE SEQUENCE [LARGE SCALE GENOMIC DNA]</scope>
    <source>
        <strain evidence="3 4">AP3s5-JAC2a</strain>
    </source>
</reference>
<dbReference type="InParanoid" id="A0A177CDR2"/>
<evidence type="ECO:0000313" key="4">
    <source>
        <dbReference type="Proteomes" id="UP000077069"/>
    </source>
</evidence>
<evidence type="ECO:0000256" key="1">
    <source>
        <dbReference type="SAM" id="MobiDB-lite"/>
    </source>
</evidence>
<feature type="region of interest" description="Disordered" evidence="1">
    <location>
        <begin position="273"/>
        <end position="298"/>
    </location>
</feature>
<keyword evidence="4" id="KW-1185">Reference proteome</keyword>
<evidence type="ECO:0000256" key="2">
    <source>
        <dbReference type="SAM" id="Phobius"/>
    </source>
</evidence>
<dbReference type="AlphaFoldDB" id="A0A177CDR2"/>
<keyword evidence="2" id="KW-0812">Transmembrane</keyword>
<sequence>MRRPNFTECGYRYMSNATLVERYHYSGLVPTLTTWILPILGTLLQAPFESNAFWRTVKAVNRWIGSPMSSFASILCNIEYKMKPVTSMAKEAEGLLRIALFSEELTLPGSRKTLSQLHAKLTNDLRSNRRRGVVPIFISTLWFLLVWQYLDIGSNVQAHILAMGLFLAWFPVLILCSILDRNPMGSDNIQRKLNKLFDLVCMSLQDETTRYRYIASFNGQPHAAQMAYWVEKISAKAQYIQHSYFCGFAGQARTRFQEVTGLVTTTRLEPRWSWDKSTTDSPGSMGASCGESTDRSSL</sequence>
<evidence type="ECO:0000313" key="3">
    <source>
        <dbReference type="EMBL" id="OAG05775.1"/>
    </source>
</evidence>
<keyword evidence="2" id="KW-0472">Membrane</keyword>
<feature type="transmembrane region" description="Helical" evidence="2">
    <location>
        <begin position="132"/>
        <end position="150"/>
    </location>
</feature>
<keyword evidence="2" id="KW-1133">Transmembrane helix</keyword>
<feature type="transmembrane region" description="Helical" evidence="2">
    <location>
        <begin position="156"/>
        <end position="179"/>
    </location>
</feature>
<dbReference type="Proteomes" id="UP000077069">
    <property type="component" value="Unassembled WGS sequence"/>
</dbReference>
<dbReference type="RefSeq" id="XP_018036140.1">
    <property type="nucleotide sequence ID" value="XM_018180889.1"/>
</dbReference>
<accession>A0A177CDR2</accession>
<dbReference type="EMBL" id="KV441552">
    <property type="protein sequence ID" value="OAG05775.1"/>
    <property type="molecule type" value="Genomic_DNA"/>
</dbReference>
<dbReference type="OrthoDB" id="5392263at2759"/>
<organism evidence="3 4">
    <name type="scientific">Paraphaeosphaeria sporulosa</name>
    <dbReference type="NCBI Taxonomy" id="1460663"/>
    <lineage>
        <taxon>Eukaryota</taxon>
        <taxon>Fungi</taxon>
        <taxon>Dikarya</taxon>
        <taxon>Ascomycota</taxon>
        <taxon>Pezizomycotina</taxon>
        <taxon>Dothideomycetes</taxon>
        <taxon>Pleosporomycetidae</taxon>
        <taxon>Pleosporales</taxon>
        <taxon>Massarineae</taxon>
        <taxon>Didymosphaeriaceae</taxon>
        <taxon>Paraphaeosphaeria</taxon>
    </lineage>
</organism>
<protein>
    <submittedName>
        <fullName evidence="3">Uncharacterized protein</fullName>
    </submittedName>
</protein>
<proteinExistence type="predicted"/>
<name>A0A177CDR2_9PLEO</name>